<dbReference type="RefSeq" id="WP_104000279.1">
    <property type="nucleotide sequence ID" value="NZ_FNVP01000009.1"/>
</dbReference>
<evidence type="ECO:0000313" key="2">
    <source>
        <dbReference type="Proteomes" id="UP000236737"/>
    </source>
</evidence>
<sequence>MTTNIDNFADIDTVKLAIQKFQEIGWPSFNETDNIDEFVEKITKQITDELGKFPNYLMPLKPKNFPFGIFRVREMTEGTNFDLYAEHSYPPVAFTKLGRCNFPKHPVFYASNNPITALSEVVRNEEFKGKKFCISSWEIIKSNDTFIFENFLQTSLHPKNHFAVLAKALVNRVNKPFDLKLPEEQTQGIVEFLKYIDSQFISDENYSFSASLAHRRIYGKHNFCTDILMYPSVQTLMQGVNLAINPNFVDNHMRVKRFYVIEIQSFDRQSGKFTITFHKYGEIKKNVIFWKKIHPEDKLYQKYVKLDFKSFISDDFKFDFIK</sequence>
<reference evidence="2" key="1">
    <citation type="submission" date="2016-10" db="EMBL/GenBank/DDBJ databases">
        <authorList>
            <person name="Varghese N."/>
            <person name="Submissions S."/>
        </authorList>
    </citation>
    <scope>NUCLEOTIDE SEQUENCE [LARGE SCALE GENOMIC DNA]</scope>
    <source>
        <strain evidence="2">CGMCC 1.9230</strain>
    </source>
</reference>
<name>A0A1H5Z0Y2_9FLAO</name>
<dbReference type="AlphaFoldDB" id="A0A1H5Z0Y2"/>
<dbReference type="Proteomes" id="UP000236737">
    <property type="component" value="Unassembled WGS sequence"/>
</dbReference>
<keyword evidence="2" id="KW-1185">Reference proteome</keyword>
<gene>
    <name evidence="1" type="ORF">SAMN04488130_10952</name>
</gene>
<dbReference type="EMBL" id="FNVP01000009">
    <property type="protein sequence ID" value="SEG30249.1"/>
    <property type="molecule type" value="Genomic_DNA"/>
</dbReference>
<accession>A0A1H5Z0Y2</accession>
<protein>
    <submittedName>
        <fullName evidence="1">RES domain-containing protein</fullName>
    </submittedName>
</protein>
<proteinExistence type="predicted"/>
<dbReference type="OrthoDB" id="761857at2"/>
<evidence type="ECO:0000313" key="1">
    <source>
        <dbReference type="EMBL" id="SEG30249.1"/>
    </source>
</evidence>
<organism evidence="1 2">
    <name type="scientific">Flavobacterium urumqiense</name>
    <dbReference type="NCBI Taxonomy" id="935224"/>
    <lineage>
        <taxon>Bacteria</taxon>
        <taxon>Pseudomonadati</taxon>
        <taxon>Bacteroidota</taxon>
        <taxon>Flavobacteriia</taxon>
        <taxon>Flavobacteriales</taxon>
        <taxon>Flavobacteriaceae</taxon>
        <taxon>Flavobacterium</taxon>
    </lineage>
</organism>